<dbReference type="Pfam" id="PF10127">
    <property type="entry name" value="RlaP"/>
    <property type="match status" value="1"/>
</dbReference>
<protein>
    <submittedName>
        <fullName evidence="1">UDP-phosphate N-acetylglucosaminyl 1-phosphate transferase</fullName>
    </submittedName>
</protein>
<reference evidence="1 2" key="1">
    <citation type="submission" date="2017-08" db="EMBL/GenBank/DDBJ databases">
        <title>Infants hospitalized years apart are colonized by the same room-sourced microbial strains.</title>
        <authorList>
            <person name="Brooks B."/>
            <person name="Olm M.R."/>
            <person name="Firek B.A."/>
            <person name="Baker R."/>
            <person name="Thomas B.C."/>
            <person name="Morowitz M.J."/>
            <person name="Banfield J.F."/>
        </authorList>
    </citation>
    <scope>NUCLEOTIDE SEQUENCE [LARGE SCALE GENOMIC DNA]</scope>
    <source>
        <strain evidence="1">S2_003_000_R2_14</strain>
    </source>
</reference>
<dbReference type="EMBL" id="QFQP01000016">
    <property type="protein sequence ID" value="PZR10837.1"/>
    <property type="molecule type" value="Genomic_DNA"/>
</dbReference>
<dbReference type="GO" id="GO:0016740">
    <property type="term" value="F:transferase activity"/>
    <property type="evidence" value="ECO:0007669"/>
    <property type="project" value="UniProtKB-KW"/>
</dbReference>
<name>A0A2W5TAB1_9BACT</name>
<evidence type="ECO:0000313" key="1">
    <source>
        <dbReference type="EMBL" id="PZR10837.1"/>
    </source>
</evidence>
<gene>
    <name evidence="1" type="ORF">DI536_19380</name>
</gene>
<proteinExistence type="predicted"/>
<evidence type="ECO:0000313" key="2">
    <source>
        <dbReference type="Proteomes" id="UP000249061"/>
    </source>
</evidence>
<keyword evidence="1" id="KW-0808">Transferase</keyword>
<dbReference type="PANTHER" id="PTHR34817:SF2">
    <property type="entry name" value="NUCLEOTIDYLTRANSFERASE"/>
    <property type="match status" value="1"/>
</dbReference>
<comment type="caution">
    <text evidence="1">The sequence shown here is derived from an EMBL/GenBank/DDBJ whole genome shotgun (WGS) entry which is preliminary data.</text>
</comment>
<dbReference type="InterPro" id="IPR018775">
    <property type="entry name" value="RlaP"/>
</dbReference>
<sequence>MTSRLSGLAEVDPLSVPLPHGTEVTLRVERVLHGRRVPQGLVGRVVRARDGGFDVLITGVGELWYARSELAPRRTGQMQFAQRRESAWQSLHPCRVLEATVGSNAWGLAEAGSDTDLRGAFALPFSWTGGLAEPPSDLVSADGSATYWEARKLVQQALRADPNTLELLFVPSVRALDEIGQWILEARDAFVSKLLFGSFGRYALSQLDKLSTSQRLAEHRDLVLEWLREEPTLTLDALARRLGDEQTMRTYLKQLYRSLWDQGLLPSNDLEGLAAYARDGGRRPPDARALRPKNAYNLLRLIELARGWLEKGSPAFEAQGAFRARLLQIKHGEVPLEVVLAEAEAMSPSLEAARDGSRLPEQPDFERADQLLRRIHQELARRHVMHTGAPWS</sequence>
<dbReference type="Proteomes" id="UP000249061">
    <property type="component" value="Unassembled WGS sequence"/>
</dbReference>
<dbReference type="PANTHER" id="PTHR34817">
    <property type="entry name" value="NUCLEOTIDYLTRANSFERASE"/>
    <property type="match status" value="1"/>
</dbReference>
<accession>A0A2W5TAB1</accession>
<organism evidence="1 2">
    <name type="scientific">Archangium gephyra</name>
    <dbReference type="NCBI Taxonomy" id="48"/>
    <lineage>
        <taxon>Bacteria</taxon>
        <taxon>Pseudomonadati</taxon>
        <taxon>Myxococcota</taxon>
        <taxon>Myxococcia</taxon>
        <taxon>Myxococcales</taxon>
        <taxon>Cystobacterineae</taxon>
        <taxon>Archangiaceae</taxon>
        <taxon>Archangium</taxon>
    </lineage>
</organism>
<dbReference type="AlphaFoldDB" id="A0A2W5TAB1"/>